<gene>
    <name evidence="1" type="ORF">DI628_07520</name>
</gene>
<comment type="caution">
    <text evidence="1">The sequence shown here is derived from an EMBL/GenBank/DDBJ whole genome shotgun (WGS) entry which is preliminary data.</text>
</comment>
<reference evidence="1 2" key="1">
    <citation type="journal article" date="2017" name="Nat. Commun.">
        <title>In situ click chemistry generation of cyclooxygenase-2 inhibitors.</title>
        <authorList>
            <person name="Bhardwaj A."/>
            <person name="Kaur J."/>
            <person name="Wuest M."/>
            <person name="Wuest F."/>
        </authorList>
    </citation>
    <scope>NUCLEOTIDE SEQUENCE [LARGE SCALE GENOMIC DNA]</scope>
    <source>
        <strain evidence="1">S2_018_000_R2_106</strain>
    </source>
</reference>
<sequence>MSNVKLLLNTVKLAADGGRVECSVAAPDGSVVQGVIEKAFFEDFMGVPDPKLSLAQRSRIVQDNIDYFEREAARQWSMGKRDLVIS</sequence>
<accession>A0A6N4R9B6</accession>
<organism evidence="1 2">
    <name type="scientific">Blastochloris viridis</name>
    <name type="common">Rhodopseudomonas viridis</name>
    <dbReference type="NCBI Taxonomy" id="1079"/>
    <lineage>
        <taxon>Bacteria</taxon>
        <taxon>Pseudomonadati</taxon>
        <taxon>Pseudomonadota</taxon>
        <taxon>Alphaproteobacteria</taxon>
        <taxon>Hyphomicrobiales</taxon>
        <taxon>Blastochloridaceae</taxon>
        <taxon>Blastochloris</taxon>
    </lineage>
</organism>
<evidence type="ECO:0000313" key="2">
    <source>
        <dbReference type="Proteomes" id="UP000320948"/>
    </source>
</evidence>
<dbReference type="Proteomes" id="UP000320948">
    <property type="component" value="Unassembled WGS sequence"/>
</dbReference>
<evidence type="ECO:0000313" key="1">
    <source>
        <dbReference type="EMBL" id="TKW60734.1"/>
    </source>
</evidence>
<name>A0A6N4R9B6_BLAVI</name>
<dbReference type="EMBL" id="VAFM01000002">
    <property type="protein sequence ID" value="TKW60734.1"/>
    <property type="molecule type" value="Genomic_DNA"/>
</dbReference>
<proteinExistence type="predicted"/>
<dbReference type="AlphaFoldDB" id="A0A6N4R9B6"/>
<protein>
    <submittedName>
        <fullName evidence="1">Uncharacterized protein</fullName>
    </submittedName>
</protein>